<dbReference type="SUPFAM" id="SSF52091">
    <property type="entry name" value="SpoIIaa-like"/>
    <property type="match status" value="1"/>
</dbReference>
<proteinExistence type="predicted"/>
<dbReference type="InterPro" id="IPR036513">
    <property type="entry name" value="STAS_dom_sf"/>
</dbReference>
<dbReference type="Gene3D" id="3.30.750.24">
    <property type="entry name" value="STAS domain"/>
    <property type="match status" value="1"/>
</dbReference>
<dbReference type="Proteomes" id="UP001209570">
    <property type="component" value="Unassembled WGS sequence"/>
</dbReference>
<dbReference type="Pfam" id="PF00916">
    <property type="entry name" value="Sulfate_transp"/>
    <property type="match status" value="1"/>
</dbReference>
<comment type="subcellular location">
    <subcellularLocation>
        <location evidence="1">Membrane</location>
        <topology evidence="1">Multi-pass membrane protein</topology>
    </subcellularLocation>
</comment>
<dbReference type="AlphaFoldDB" id="A0AAD5LEB6"/>
<gene>
    <name evidence="7" type="ORF">P43SY_009244</name>
</gene>
<evidence type="ECO:0000259" key="6">
    <source>
        <dbReference type="PROSITE" id="PS50801"/>
    </source>
</evidence>
<evidence type="ECO:0000313" key="7">
    <source>
        <dbReference type="EMBL" id="KAJ0395583.1"/>
    </source>
</evidence>
<comment type="caution">
    <text evidence="7">The sequence shown here is derived from an EMBL/GenBank/DDBJ whole genome shotgun (WGS) entry which is preliminary data.</text>
</comment>
<feature type="domain" description="STAS" evidence="6">
    <location>
        <begin position="387"/>
        <end position="460"/>
    </location>
</feature>
<sequence>MPQLTSSTGVLAHLTYEQRFSHLIVAVFLAGVLQLIFGLLELSRFFSLIPRTAHMGFLNGLAIMMFLSQKTTFQVCDASARQLDMRFGECEKQGRLEWMSLHDPKFWTTAFIVAMTAFVMHFFPRVPRVGRLLPPTLVVAVLAVAIEFGLNRPLLGYNVRTIGETSPLAGSLPSLRLPQFHHVQDWPAVFWCATSLAAVGIFESIMTIQAVVDLTKERRLTRSVCRRECVAQGVGNVVCGVFGAMGGCSMIGQSTGNVLNGARHRLSAVVCGLATFAVVVFASPVMERVPVACLTGILLVIIAHTFHWPSLRLVWHLRITDAITLVLVTSLAAAINLAVAVIAGVIWQSLVNGWTSGQHLRVASTTLETIEVEMRPALLTQTVTARVYRLHGVLLFSSVVAFREFFDIETDPPVVVLDLADTRLADFSAAAALKEIALRFADADKTLVLRHLDPQAMDLLLGHDIGWIATGPHVVMKRGPPQNEAREEATVVATPRSTRSAFHAM</sequence>
<feature type="transmembrane region" description="Helical" evidence="5">
    <location>
        <begin position="233"/>
        <end position="252"/>
    </location>
</feature>
<evidence type="ECO:0000256" key="3">
    <source>
        <dbReference type="ARBA" id="ARBA00022989"/>
    </source>
</evidence>
<dbReference type="InterPro" id="IPR011547">
    <property type="entry name" value="SLC26A/SulP_dom"/>
</dbReference>
<dbReference type="PROSITE" id="PS50801">
    <property type="entry name" value="STAS"/>
    <property type="match status" value="1"/>
</dbReference>
<feature type="transmembrane region" description="Helical" evidence="5">
    <location>
        <begin position="188"/>
        <end position="212"/>
    </location>
</feature>
<keyword evidence="2 5" id="KW-0812">Transmembrane</keyword>
<name>A0AAD5LEB6_PYTIN</name>
<dbReference type="InterPro" id="IPR052706">
    <property type="entry name" value="Membrane-Transporter-like"/>
</dbReference>
<feature type="transmembrane region" description="Helical" evidence="5">
    <location>
        <begin position="289"/>
        <end position="310"/>
    </location>
</feature>
<evidence type="ECO:0000256" key="1">
    <source>
        <dbReference type="ARBA" id="ARBA00004141"/>
    </source>
</evidence>
<feature type="transmembrane region" description="Helical" evidence="5">
    <location>
        <begin position="106"/>
        <end position="123"/>
    </location>
</feature>
<keyword evidence="8" id="KW-1185">Reference proteome</keyword>
<feature type="transmembrane region" description="Helical" evidence="5">
    <location>
        <begin position="264"/>
        <end position="282"/>
    </location>
</feature>
<dbReference type="PANTHER" id="PTHR43310:SF1">
    <property type="entry name" value="SULFATE TRANSPORTER YBAR-RELATED"/>
    <property type="match status" value="1"/>
</dbReference>
<feature type="transmembrane region" description="Helical" evidence="5">
    <location>
        <begin position="322"/>
        <end position="347"/>
    </location>
</feature>
<feature type="transmembrane region" description="Helical" evidence="5">
    <location>
        <begin position="132"/>
        <end position="150"/>
    </location>
</feature>
<keyword evidence="3 5" id="KW-1133">Transmembrane helix</keyword>
<evidence type="ECO:0000256" key="2">
    <source>
        <dbReference type="ARBA" id="ARBA00022692"/>
    </source>
</evidence>
<organism evidence="7 8">
    <name type="scientific">Pythium insidiosum</name>
    <name type="common">Pythiosis disease agent</name>
    <dbReference type="NCBI Taxonomy" id="114742"/>
    <lineage>
        <taxon>Eukaryota</taxon>
        <taxon>Sar</taxon>
        <taxon>Stramenopiles</taxon>
        <taxon>Oomycota</taxon>
        <taxon>Peronosporomycetes</taxon>
        <taxon>Pythiales</taxon>
        <taxon>Pythiaceae</taxon>
        <taxon>Pythium</taxon>
    </lineage>
</organism>
<feature type="transmembrane region" description="Helical" evidence="5">
    <location>
        <begin position="52"/>
        <end position="69"/>
    </location>
</feature>
<evidence type="ECO:0000256" key="4">
    <source>
        <dbReference type="ARBA" id="ARBA00023136"/>
    </source>
</evidence>
<dbReference type="GO" id="GO:0016020">
    <property type="term" value="C:membrane"/>
    <property type="evidence" value="ECO:0007669"/>
    <property type="project" value="UniProtKB-SubCell"/>
</dbReference>
<evidence type="ECO:0000313" key="8">
    <source>
        <dbReference type="Proteomes" id="UP001209570"/>
    </source>
</evidence>
<evidence type="ECO:0000256" key="5">
    <source>
        <dbReference type="SAM" id="Phobius"/>
    </source>
</evidence>
<keyword evidence="4 5" id="KW-0472">Membrane</keyword>
<feature type="transmembrane region" description="Helical" evidence="5">
    <location>
        <begin position="20"/>
        <end position="40"/>
    </location>
</feature>
<dbReference type="InterPro" id="IPR002645">
    <property type="entry name" value="STAS_dom"/>
</dbReference>
<reference evidence="7" key="1">
    <citation type="submission" date="2021-12" db="EMBL/GenBank/DDBJ databases">
        <title>Prjna785345.</title>
        <authorList>
            <person name="Rujirawat T."/>
            <person name="Krajaejun T."/>
        </authorList>
    </citation>
    <scope>NUCLEOTIDE SEQUENCE</scope>
    <source>
        <strain evidence="7">Pi057C3</strain>
    </source>
</reference>
<protein>
    <recommendedName>
        <fullName evidence="6">STAS domain-containing protein</fullName>
    </recommendedName>
</protein>
<dbReference type="EMBL" id="JAKCXM010000336">
    <property type="protein sequence ID" value="KAJ0395583.1"/>
    <property type="molecule type" value="Genomic_DNA"/>
</dbReference>
<accession>A0AAD5LEB6</accession>
<dbReference type="PANTHER" id="PTHR43310">
    <property type="entry name" value="SULFATE TRANSPORTER YBAR-RELATED"/>
    <property type="match status" value="1"/>
</dbReference>
<dbReference type="CDD" id="cd07042">
    <property type="entry name" value="STAS_SulP_like_sulfate_transporter"/>
    <property type="match status" value="1"/>
</dbReference>